<proteinExistence type="inferred from homology"/>
<dbReference type="Gene3D" id="1.10.10.970">
    <property type="entry name" value="RNA 2'-phosphotransferase, Tpt1/KptA family, N-terminal domain"/>
    <property type="match status" value="1"/>
</dbReference>
<keyword evidence="8" id="KW-0812">Transmembrane</keyword>
<keyword evidence="8" id="KW-0472">Membrane</keyword>
<evidence type="ECO:0000256" key="7">
    <source>
        <dbReference type="SAM" id="MobiDB-lite"/>
    </source>
</evidence>
<dbReference type="VEuPathDB" id="FungiDB:PSHT_03658"/>
<reference evidence="10" key="2">
    <citation type="journal article" date="2018" name="BMC Genomics">
        <title>Genomic insights into host adaptation between the wheat stripe rust pathogen (Puccinia striiformis f. sp. tritici) and the barley stripe rust pathogen (Puccinia striiformis f. sp. hordei).</title>
        <authorList>
            <person name="Xia C."/>
            <person name="Wang M."/>
            <person name="Yin C."/>
            <person name="Cornejo O.E."/>
            <person name="Hulbert S.H."/>
            <person name="Chen X."/>
        </authorList>
    </citation>
    <scope>NUCLEOTIDE SEQUENCE [LARGE SCALE GENOMIC DNA]</scope>
    <source>
        <strain evidence="10">93TX-2</strain>
    </source>
</reference>
<dbReference type="PANTHER" id="PTHR12684:SF2">
    <property type="entry name" value="TRNA 2'-PHOSPHOTRANSFERASE 1"/>
    <property type="match status" value="1"/>
</dbReference>
<feature type="compositionally biased region" description="Basic and acidic residues" evidence="7">
    <location>
        <begin position="10"/>
        <end position="21"/>
    </location>
</feature>
<comment type="function">
    <text evidence="1">Catalyzes the last step of tRNA splicing, the transfer of the splice junction 2'-phosphate from ligated tRNA to NAD to produce ADP-ribose 1''-2'' cyclic phosphate.</text>
</comment>
<organism evidence="9 10">
    <name type="scientific">Puccinia striiformis</name>
    <dbReference type="NCBI Taxonomy" id="27350"/>
    <lineage>
        <taxon>Eukaryota</taxon>
        <taxon>Fungi</taxon>
        <taxon>Dikarya</taxon>
        <taxon>Basidiomycota</taxon>
        <taxon>Pucciniomycotina</taxon>
        <taxon>Pucciniomycetes</taxon>
        <taxon>Pucciniales</taxon>
        <taxon>Pucciniaceae</taxon>
        <taxon>Puccinia</taxon>
    </lineage>
</organism>
<dbReference type="AlphaFoldDB" id="A0A2S4WF15"/>
<evidence type="ECO:0000256" key="6">
    <source>
        <dbReference type="ARBA" id="ARBA00047949"/>
    </source>
</evidence>
<feature type="non-terminal residue" evidence="9">
    <location>
        <position position="277"/>
    </location>
</feature>
<evidence type="ECO:0000256" key="8">
    <source>
        <dbReference type="SAM" id="Phobius"/>
    </source>
</evidence>
<evidence type="ECO:0000256" key="2">
    <source>
        <dbReference type="ARBA" id="ARBA00009836"/>
    </source>
</evidence>
<dbReference type="SUPFAM" id="SSF56399">
    <property type="entry name" value="ADP-ribosylation"/>
    <property type="match status" value="1"/>
</dbReference>
<evidence type="ECO:0000256" key="5">
    <source>
        <dbReference type="ARBA" id="ARBA00023027"/>
    </source>
</evidence>
<keyword evidence="5" id="KW-0520">NAD</keyword>
<dbReference type="GO" id="GO:0000215">
    <property type="term" value="F:tRNA 2'-phosphotransferase activity"/>
    <property type="evidence" value="ECO:0007669"/>
    <property type="project" value="UniProtKB-EC"/>
</dbReference>
<dbReference type="Proteomes" id="UP000238274">
    <property type="component" value="Unassembled WGS sequence"/>
</dbReference>
<evidence type="ECO:0000313" key="10">
    <source>
        <dbReference type="Proteomes" id="UP000238274"/>
    </source>
</evidence>
<dbReference type="InterPro" id="IPR042081">
    <property type="entry name" value="RNA_2'-PTrans_C"/>
</dbReference>
<evidence type="ECO:0000256" key="3">
    <source>
        <dbReference type="ARBA" id="ARBA00012007"/>
    </source>
</evidence>
<feature type="region of interest" description="Disordered" evidence="7">
    <location>
        <begin position="1"/>
        <end position="23"/>
    </location>
</feature>
<feature type="non-terminal residue" evidence="9">
    <location>
        <position position="1"/>
    </location>
</feature>
<accession>A0A2S4WF15</accession>
<reference evidence="10" key="3">
    <citation type="journal article" date="2018" name="Mol. Plant Microbe Interact.">
        <title>Genome sequence resources for the wheat stripe rust pathogen (Puccinia striiformis f. sp. tritici) and the barley stripe rust pathogen (Puccinia striiformis f. sp. hordei).</title>
        <authorList>
            <person name="Xia C."/>
            <person name="Wang M."/>
            <person name="Yin C."/>
            <person name="Cornejo O.E."/>
            <person name="Hulbert S.H."/>
            <person name="Chen X."/>
        </authorList>
    </citation>
    <scope>NUCLEOTIDE SEQUENCE [LARGE SCALE GENOMIC DNA]</scope>
    <source>
        <strain evidence="10">93TX-2</strain>
    </source>
</reference>
<keyword evidence="10" id="KW-1185">Reference proteome</keyword>
<keyword evidence="8" id="KW-1133">Transmembrane helix</keyword>
<evidence type="ECO:0000256" key="4">
    <source>
        <dbReference type="ARBA" id="ARBA00022679"/>
    </source>
</evidence>
<comment type="similarity">
    <text evidence="2">Belongs to the KptA/TPT1 family.</text>
</comment>
<dbReference type="OrthoDB" id="419694at2759"/>
<dbReference type="PANTHER" id="PTHR12684">
    <property type="entry name" value="PUTATIVE PHOSPHOTRANSFERASE"/>
    <property type="match status" value="1"/>
</dbReference>
<dbReference type="GO" id="GO:0006388">
    <property type="term" value="P:tRNA splicing, via endonucleolytic cleavage and ligation"/>
    <property type="evidence" value="ECO:0007669"/>
    <property type="project" value="TreeGrafter"/>
</dbReference>
<evidence type="ECO:0000256" key="1">
    <source>
        <dbReference type="ARBA" id="ARBA00003343"/>
    </source>
</evidence>
<dbReference type="Pfam" id="PF01885">
    <property type="entry name" value="PTS_2-RNA"/>
    <property type="match status" value="1"/>
</dbReference>
<dbReference type="EMBL" id="PKSM01000035">
    <property type="protein sequence ID" value="POW20307.1"/>
    <property type="molecule type" value="Genomic_DNA"/>
</dbReference>
<comment type="catalytic activity">
    <reaction evidence="6">
        <text>2'-phospho-[ligated tRNA] + NAD(+) = mature tRNA + ADP-alpha-D-ribose 1'',2''-cyclic phosphate + nicotinamide</text>
        <dbReference type="Rhea" id="RHEA:23324"/>
        <dbReference type="Rhea" id="RHEA-COMP:11106"/>
        <dbReference type="Rhea" id="RHEA-COMP:11107"/>
        <dbReference type="ChEBI" id="CHEBI:17154"/>
        <dbReference type="ChEBI" id="CHEBI:57540"/>
        <dbReference type="ChEBI" id="CHEBI:76596"/>
        <dbReference type="ChEBI" id="CHEBI:82883"/>
        <dbReference type="ChEBI" id="CHEBI:85027"/>
        <dbReference type="EC" id="2.7.1.160"/>
    </reaction>
</comment>
<feature type="transmembrane region" description="Helical" evidence="8">
    <location>
        <begin position="228"/>
        <end position="250"/>
    </location>
</feature>
<reference evidence="9 10" key="1">
    <citation type="submission" date="2017-12" db="EMBL/GenBank/DDBJ databases">
        <title>Gene loss provides genomic basis for host adaptation in cereal stripe rust fungi.</title>
        <authorList>
            <person name="Xia C."/>
        </authorList>
    </citation>
    <scope>NUCLEOTIDE SEQUENCE [LARGE SCALE GENOMIC DNA]</scope>
    <source>
        <strain evidence="9 10">93TX-2</strain>
    </source>
</reference>
<dbReference type="InterPro" id="IPR042080">
    <property type="entry name" value="RNA_2'-PTrans_N"/>
</dbReference>
<gene>
    <name evidence="9" type="ORF">PSHT_03658</name>
</gene>
<keyword evidence="4" id="KW-0808">Transferase</keyword>
<dbReference type="EC" id="2.7.1.160" evidence="3"/>
<evidence type="ECO:0000313" key="9">
    <source>
        <dbReference type="EMBL" id="POW20307.1"/>
    </source>
</evidence>
<dbReference type="VEuPathDB" id="FungiDB:PSTT_15295"/>
<name>A0A2S4WF15_9BASI</name>
<protein>
    <recommendedName>
        <fullName evidence="3">2'-phosphotransferase</fullName>
        <ecNumber evidence="3">2.7.1.160</ecNumber>
    </recommendedName>
</protein>
<comment type="caution">
    <text evidence="9">The sequence shown here is derived from an EMBL/GenBank/DDBJ whole genome shotgun (WGS) entry which is preliminary data.</text>
</comment>
<dbReference type="Gene3D" id="3.20.170.30">
    <property type="match status" value="1"/>
</dbReference>
<sequence length="277" mass="31061">ASKPTSPTDNKPKETEGRPADWPDVTLSKTLSYILRHGPIKEKLEIRADGFIRLDGLLKRPKMENNTINDMKRVVARNVKQQFTIIKEEEADGTTIRYIWANQGHSSKVGTSLSSTKKIINLSLIDVYGHIYCGQVERPDLIPFTDQSELPTVVHGTYSKFWDNIGKKNSYSISQKITCIKPMTRTHIHFSKGLLGETGVVSVIMDWIYLDKRALVGFSLGMQASCDIFIYLDFLISSNGVILSEGLLGLKKIATKYFKKIIKKEGTVLCPPASHES</sequence>
<dbReference type="InterPro" id="IPR002745">
    <property type="entry name" value="Ptrans_KptA/Tpt1"/>
</dbReference>